<reference evidence="3 4" key="1">
    <citation type="submission" date="2007-08" db="EMBL/GenBank/DDBJ databases">
        <title>Complete sequence of Roseiflexus castenholzii DSM 13941.</title>
        <authorList>
            <consortium name="US DOE Joint Genome Institute"/>
            <person name="Copeland A."/>
            <person name="Lucas S."/>
            <person name="Lapidus A."/>
            <person name="Barry K."/>
            <person name="Glavina del Rio T."/>
            <person name="Dalin E."/>
            <person name="Tice H."/>
            <person name="Pitluck S."/>
            <person name="Thompson L.S."/>
            <person name="Brettin T."/>
            <person name="Bruce D."/>
            <person name="Detter J.C."/>
            <person name="Han C."/>
            <person name="Tapia R."/>
            <person name="Schmutz J."/>
            <person name="Larimer F."/>
            <person name="Land M."/>
            <person name="Hauser L."/>
            <person name="Kyrpides N."/>
            <person name="Mikhailova N."/>
            <person name="Bryant D.A."/>
            <person name="Hanada S."/>
            <person name="Tsukatani Y."/>
            <person name="Richardson P."/>
        </authorList>
    </citation>
    <scope>NUCLEOTIDE SEQUENCE [LARGE SCALE GENOMIC DNA]</scope>
    <source>
        <strain evidence="4">DSM 13941 / HLO8</strain>
    </source>
</reference>
<dbReference type="RefSeq" id="WP_012119172.1">
    <property type="nucleotide sequence ID" value="NC_009767.1"/>
</dbReference>
<keyword evidence="4" id="KW-1185">Reference proteome</keyword>
<evidence type="ECO:0000313" key="4">
    <source>
        <dbReference type="Proteomes" id="UP000000263"/>
    </source>
</evidence>
<dbReference type="SUPFAM" id="SSF55797">
    <property type="entry name" value="PR-1-like"/>
    <property type="match status" value="1"/>
</dbReference>
<dbReference type="Proteomes" id="UP000000263">
    <property type="component" value="Chromosome"/>
</dbReference>
<evidence type="ECO:0000259" key="2">
    <source>
        <dbReference type="Pfam" id="PF00188"/>
    </source>
</evidence>
<evidence type="ECO:0000256" key="1">
    <source>
        <dbReference type="SAM" id="MobiDB-lite"/>
    </source>
</evidence>
<dbReference type="PANTHER" id="PTHR31157">
    <property type="entry name" value="SCP DOMAIN-CONTAINING PROTEIN"/>
    <property type="match status" value="1"/>
</dbReference>
<dbReference type="EMBL" id="CP000804">
    <property type="protein sequence ID" value="ABU56741.1"/>
    <property type="molecule type" value="Genomic_DNA"/>
</dbReference>
<proteinExistence type="predicted"/>
<dbReference type="KEGG" id="rca:Rcas_0613"/>
<evidence type="ECO:0000313" key="3">
    <source>
        <dbReference type="EMBL" id="ABU56741.1"/>
    </source>
</evidence>
<sequence length="329" mass="35308">MIRCLHAITIILLTGFILLLSSFARAPLARGADSAVFAQPGNQPGRGTSALGDPPQPDTPPVDAATNAGAGTNATPTEAVQSAVTVFLPLIARPLPPLPDDWLGRVNGYRARAGVPLVSADVTLNNNCFEHARYMAENNDLTHNQNPSLPYASPAGQICAQKGNAWMGWGGAWRQRDAIDGWMESVGHRLWLLYPTTPTFGFGFYSNGQRSAAGLDVLSRARFDDDAAYAGWPVRYPAPGQQGVPATRYPITLQWPYFDQKPVVTGTSLRALPGTVLGHTTTTDLPVNHKGVAIIPNQAFPPNATIEVTVTGSYKGQPFSFTWQFQTGN</sequence>
<dbReference type="InterPro" id="IPR035940">
    <property type="entry name" value="CAP_sf"/>
</dbReference>
<dbReference type="AlphaFoldDB" id="A7NGZ4"/>
<accession>A7NGZ4</accession>
<dbReference type="STRING" id="383372.Rcas_0613"/>
<dbReference type="Gene3D" id="3.40.33.10">
    <property type="entry name" value="CAP"/>
    <property type="match status" value="1"/>
</dbReference>
<dbReference type="Pfam" id="PF00188">
    <property type="entry name" value="CAP"/>
    <property type="match status" value="1"/>
</dbReference>
<dbReference type="CDD" id="cd05379">
    <property type="entry name" value="CAP_bacterial"/>
    <property type="match status" value="1"/>
</dbReference>
<dbReference type="eggNOG" id="COG2340">
    <property type="taxonomic scope" value="Bacteria"/>
</dbReference>
<gene>
    <name evidence="3" type="ordered locus">Rcas_0613</name>
</gene>
<protein>
    <submittedName>
        <fullName evidence="3">SCP-like extracellular</fullName>
    </submittedName>
</protein>
<dbReference type="HOGENOM" id="CLU_072576_0_0_0"/>
<organism evidence="3 4">
    <name type="scientific">Roseiflexus castenholzii (strain DSM 13941 / HLO8)</name>
    <dbReference type="NCBI Taxonomy" id="383372"/>
    <lineage>
        <taxon>Bacteria</taxon>
        <taxon>Bacillati</taxon>
        <taxon>Chloroflexota</taxon>
        <taxon>Chloroflexia</taxon>
        <taxon>Chloroflexales</taxon>
        <taxon>Roseiflexineae</taxon>
        <taxon>Roseiflexaceae</taxon>
        <taxon>Roseiflexus</taxon>
    </lineage>
</organism>
<name>A7NGZ4_ROSCS</name>
<feature type="region of interest" description="Disordered" evidence="1">
    <location>
        <begin position="37"/>
        <end position="74"/>
    </location>
</feature>
<feature type="domain" description="SCP" evidence="2">
    <location>
        <begin position="104"/>
        <end position="211"/>
    </location>
</feature>
<dbReference type="InterPro" id="IPR014044">
    <property type="entry name" value="CAP_dom"/>
</dbReference>
<dbReference type="PANTHER" id="PTHR31157:SF1">
    <property type="entry name" value="SCP DOMAIN-CONTAINING PROTEIN"/>
    <property type="match status" value="1"/>
</dbReference>
<feature type="compositionally biased region" description="Low complexity" evidence="1">
    <location>
        <begin position="64"/>
        <end position="74"/>
    </location>
</feature>
<dbReference type="OrthoDB" id="149669at2"/>